<dbReference type="AlphaFoldDB" id="A0A848QKE5"/>
<comment type="similarity">
    <text evidence="8">Belongs to the MntP (TC 9.B.29) family.</text>
</comment>
<evidence type="ECO:0000313" key="10">
    <source>
        <dbReference type="Proteomes" id="UP000561181"/>
    </source>
</evidence>
<evidence type="ECO:0000256" key="3">
    <source>
        <dbReference type="ARBA" id="ARBA00022692"/>
    </source>
</evidence>
<keyword evidence="6 8" id="KW-0472">Membrane</keyword>
<protein>
    <recommendedName>
        <fullName evidence="8">Putative manganese efflux pump MntP</fullName>
    </recommendedName>
</protein>
<dbReference type="GO" id="GO:0005384">
    <property type="term" value="F:manganese ion transmembrane transporter activity"/>
    <property type="evidence" value="ECO:0007669"/>
    <property type="project" value="UniProtKB-UniRule"/>
</dbReference>
<sequence>MIILSVGLAMDAVAVAMVRGAKGEHSVFRAIETGAVFGAAQGFMPLIGWGAGVVISDAIAAIDHWIAFALLSFLGAKMLVDAARDGKDDTPGTARSHYTGLIIAAVATSIDAAAAGITLPLLGPSIWIACLIIGLVTAMLCIPAYWLGTRASGNMGKVAEIIGGIVLIALGAGILIEHVLA</sequence>
<comment type="subcellular location">
    <subcellularLocation>
        <location evidence="8">Cell membrane</location>
        <topology evidence="8">Multi-pass membrane protein</topology>
    </subcellularLocation>
</comment>
<feature type="transmembrane region" description="Helical" evidence="8">
    <location>
        <begin position="125"/>
        <end position="146"/>
    </location>
</feature>
<keyword evidence="7 8" id="KW-0464">Manganese</keyword>
<dbReference type="Proteomes" id="UP000561181">
    <property type="component" value="Unassembled WGS sequence"/>
</dbReference>
<evidence type="ECO:0000256" key="8">
    <source>
        <dbReference type="HAMAP-Rule" id="MF_01521"/>
    </source>
</evidence>
<keyword evidence="1 8" id="KW-0813">Transport</keyword>
<dbReference type="PANTHER" id="PTHR35529:SF1">
    <property type="entry name" value="MANGANESE EFFLUX PUMP MNTP-RELATED"/>
    <property type="match status" value="1"/>
</dbReference>
<reference evidence="9 10" key="1">
    <citation type="submission" date="2020-04" db="EMBL/GenBank/DDBJ databases">
        <authorList>
            <person name="Liu A."/>
        </authorList>
    </citation>
    <scope>NUCLEOTIDE SEQUENCE [LARGE SCALE GENOMIC DNA]</scope>
    <source>
        <strain evidence="9 10">RZ02</strain>
    </source>
</reference>
<dbReference type="InterPro" id="IPR022929">
    <property type="entry name" value="Put_MntP"/>
</dbReference>
<evidence type="ECO:0000256" key="1">
    <source>
        <dbReference type="ARBA" id="ARBA00022448"/>
    </source>
</evidence>
<accession>A0A848QKE5</accession>
<comment type="function">
    <text evidence="8">Probably functions as a manganese efflux pump.</text>
</comment>
<feature type="transmembrane region" description="Helical" evidence="8">
    <location>
        <begin position="97"/>
        <end position="119"/>
    </location>
</feature>
<comment type="caution">
    <text evidence="9">The sequence shown here is derived from an EMBL/GenBank/DDBJ whole genome shotgun (WGS) entry which is preliminary data.</text>
</comment>
<dbReference type="Pfam" id="PF02659">
    <property type="entry name" value="Mntp"/>
    <property type="match status" value="1"/>
</dbReference>
<evidence type="ECO:0000313" key="9">
    <source>
        <dbReference type="EMBL" id="NMW31077.1"/>
    </source>
</evidence>
<evidence type="ECO:0000256" key="4">
    <source>
        <dbReference type="ARBA" id="ARBA00022989"/>
    </source>
</evidence>
<dbReference type="PANTHER" id="PTHR35529">
    <property type="entry name" value="MANGANESE EFFLUX PUMP MNTP-RELATED"/>
    <property type="match status" value="1"/>
</dbReference>
<evidence type="ECO:0000256" key="6">
    <source>
        <dbReference type="ARBA" id="ARBA00023136"/>
    </source>
</evidence>
<feature type="transmembrane region" description="Helical" evidence="8">
    <location>
        <begin position="47"/>
        <end position="76"/>
    </location>
</feature>
<keyword evidence="10" id="KW-1185">Reference proteome</keyword>
<keyword evidence="3 8" id="KW-0812">Transmembrane</keyword>
<evidence type="ECO:0000256" key="7">
    <source>
        <dbReference type="ARBA" id="ARBA00023211"/>
    </source>
</evidence>
<keyword evidence="4 8" id="KW-1133">Transmembrane helix</keyword>
<dbReference type="RefSeq" id="WP_170010260.1">
    <property type="nucleotide sequence ID" value="NZ_JABCRE010000002.1"/>
</dbReference>
<feature type="transmembrane region" description="Helical" evidence="8">
    <location>
        <begin position="158"/>
        <end position="176"/>
    </location>
</feature>
<dbReference type="GO" id="GO:0005886">
    <property type="term" value="C:plasma membrane"/>
    <property type="evidence" value="ECO:0007669"/>
    <property type="project" value="UniProtKB-SubCell"/>
</dbReference>
<dbReference type="InterPro" id="IPR003810">
    <property type="entry name" value="Mntp/YtaF"/>
</dbReference>
<comment type="caution">
    <text evidence="8">Lacks conserved residue(s) required for the propagation of feature annotation.</text>
</comment>
<dbReference type="EMBL" id="JABCRE010000002">
    <property type="protein sequence ID" value="NMW31077.1"/>
    <property type="molecule type" value="Genomic_DNA"/>
</dbReference>
<gene>
    <name evidence="8" type="primary">mntP</name>
    <name evidence="9" type="ORF">HKD42_03275</name>
</gene>
<organism evidence="9 10">
    <name type="scientific">Pontixanthobacter rizhaonensis</name>
    <dbReference type="NCBI Taxonomy" id="2730337"/>
    <lineage>
        <taxon>Bacteria</taxon>
        <taxon>Pseudomonadati</taxon>
        <taxon>Pseudomonadota</taxon>
        <taxon>Alphaproteobacteria</taxon>
        <taxon>Sphingomonadales</taxon>
        <taxon>Erythrobacteraceae</taxon>
        <taxon>Pontixanthobacter</taxon>
    </lineage>
</organism>
<evidence type="ECO:0000256" key="5">
    <source>
        <dbReference type="ARBA" id="ARBA00023065"/>
    </source>
</evidence>
<dbReference type="HAMAP" id="MF_01521">
    <property type="entry name" value="MntP_pump"/>
    <property type="match status" value="1"/>
</dbReference>
<proteinExistence type="inferred from homology"/>
<keyword evidence="5 8" id="KW-0406">Ion transport</keyword>
<keyword evidence="2 8" id="KW-1003">Cell membrane</keyword>
<name>A0A848QKE5_9SPHN</name>
<evidence type="ECO:0000256" key="2">
    <source>
        <dbReference type="ARBA" id="ARBA00022475"/>
    </source>
</evidence>